<sequence length="212" mass="23712">MMAIFFDLDGTLSDPKEGITKSIEYALKAMDVTVPEVDDLLWCIGPPLRKSFEFLLAGEERVEEAMFLYRERFADVGLYENNLYSEIPALLTELEAKGLDLYVATSKPYVYAKEIIQHFGLAPYFKDIYGSELDGTRGDKGELLKYALFEAGCDAQSSVMVGDREHDAIGALKNKMTSIGVLYGYGSKEELERAGVHYLVESPSDITMLVCR</sequence>
<dbReference type="Proteomes" id="UP001597294">
    <property type="component" value="Unassembled WGS sequence"/>
</dbReference>
<gene>
    <name evidence="1" type="ORF">ACFSKO_20610</name>
</gene>
<accession>A0ABW5BPX6</accession>
<dbReference type="SUPFAM" id="SSF56784">
    <property type="entry name" value="HAD-like"/>
    <property type="match status" value="1"/>
</dbReference>
<comment type="caution">
    <text evidence="1">The sequence shown here is derived from an EMBL/GenBank/DDBJ whole genome shotgun (WGS) entry which is preliminary data.</text>
</comment>
<evidence type="ECO:0000313" key="2">
    <source>
        <dbReference type="Proteomes" id="UP001597294"/>
    </source>
</evidence>
<dbReference type="InterPro" id="IPR050155">
    <property type="entry name" value="HAD-like_hydrolase_sf"/>
</dbReference>
<dbReference type="RefSeq" id="WP_380255249.1">
    <property type="nucleotide sequence ID" value="NZ_JBHUII010000013.1"/>
</dbReference>
<dbReference type="PANTHER" id="PTHR43434:SF20">
    <property type="entry name" value="5'-NUCLEOTIDASE"/>
    <property type="match status" value="1"/>
</dbReference>
<reference evidence="2" key="1">
    <citation type="journal article" date="2019" name="Int. J. Syst. Evol. Microbiol.">
        <title>The Global Catalogue of Microorganisms (GCM) 10K type strain sequencing project: providing services to taxonomists for standard genome sequencing and annotation.</title>
        <authorList>
            <consortium name="The Broad Institute Genomics Platform"/>
            <consortium name="The Broad Institute Genome Sequencing Center for Infectious Disease"/>
            <person name="Wu L."/>
            <person name="Ma J."/>
        </authorList>
    </citation>
    <scope>NUCLEOTIDE SEQUENCE [LARGE SCALE GENOMIC DNA]</scope>
    <source>
        <strain evidence="2">CGMCC 4.7192</strain>
    </source>
</reference>
<proteinExistence type="predicted"/>
<dbReference type="Gene3D" id="1.10.150.240">
    <property type="entry name" value="Putative phosphatase, domain 2"/>
    <property type="match status" value="1"/>
</dbReference>
<evidence type="ECO:0000313" key="1">
    <source>
        <dbReference type="EMBL" id="MFD2208027.1"/>
    </source>
</evidence>
<dbReference type="InterPro" id="IPR023198">
    <property type="entry name" value="PGP-like_dom2"/>
</dbReference>
<organism evidence="1 2">
    <name type="scientific">Kiloniella antarctica</name>
    <dbReference type="NCBI Taxonomy" id="1550907"/>
    <lineage>
        <taxon>Bacteria</taxon>
        <taxon>Pseudomonadati</taxon>
        <taxon>Pseudomonadota</taxon>
        <taxon>Alphaproteobacteria</taxon>
        <taxon>Rhodospirillales</taxon>
        <taxon>Kiloniellaceae</taxon>
        <taxon>Kiloniella</taxon>
    </lineage>
</organism>
<dbReference type="InterPro" id="IPR036412">
    <property type="entry name" value="HAD-like_sf"/>
</dbReference>
<keyword evidence="2" id="KW-1185">Reference proteome</keyword>
<protein>
    <submittedName>
        <fullName evidence="1">HAD hydrolase-like protein</fullName>
    </submittedName>
</protein>
<dbReference type="Gene3D" id="3.40.50.1000">
    <property type="entry name" value="HAD superfamily/HAD-like"/>
    <property type="match status" value="1"/>
</dbReference>
<dbReference type="PANTHER" id="PTHR43434">
    <property type="entry name" value="PHOSPHOGLYCOLATE PHOSPHATASE"/>
    <property type="match status" value="1"/>
</dbReference>
<dbReference type="Pfam" id="PF13419">
    <property type="entry name" value="HAD_2"/>
    <property type="match status" value="1"/>
</dbReference>
<dbReference type="InterPro" id="IPR041492">
    <property type="entry name" value="HAD_2"/>
</dbReference>
<name>A0ABW5BPX6_9PROT</name>
<dbReference type="InterPro" id="IPR023214">
    <property type="entry name" value="HAD_sf"/>
</dbReference>
<dbReference type="EMBL" id="JBHUII010000013">
    <property type="protein sequence ID" value="MFD2208027.1"/>
    <property type="molecule type" value="Genomic_DNA"/>
</dbReference>